<dbReference type="InterPro" id="IPR012675">
    <property type="entry name" value="Beta-grasp_dom_sf"/>
</dbReference>
<dbReference type="GO" id="GO:0009055">
    <property type="term" value="F:electron transfer activity"/>
    <property type="evidence" value="ECO:0007669"/>
    <property type="project" value="TreeGrafter"/>
</dbReference>
<dbReference type="PANTHER" id="PTHR23426:SF65">
    <property type="entry name" value="FERREDOXIN-2, MITOCHONDRIAL"/>
    <property type="match status" value="1"/>
</dbReference>
<keyword evidence="7" id="KW-1185">Reference proteome</keyword>
<evidence type="ECO:0000256" key="4">
    <source>
        <dbReference type="ARBA" id="ARBA00023014"/>
    </source>
</evidence>
<dbReference type="Proteomes" id="UP000014500">
    <property type="component" value="Unassembled WGS sequence"/>
</dbReference>
<organism evidence="6 7">
    <name type="scientific">Strigamia maritima</name>
    <name type="common">European centipede</name>
    <name type="synonym">Geophilus maritimus</name>
    <dbReference type="NCBI Taxonomy" id="126957"/>
    <lineage>
        <taxon>Eukaryota</taxon>
        <taxon>Metazoa</taxon>
        <taxon>Ecdysozoa</taxon>
        <taxon>Arthropoda</taxon>
        <taxon>Myriapoda</taxon>
        <taxon>Chilopoda</taxon>
        <taxon>Pleurostigmophora</taxon>
        <taxon>Geophilomorpha</taxon>
        <taxon>Linotaeniidae</taxon>
        <taxon>Strigamia</taxon>
    </lineage>
</organism>
<protein>
    <submittedName>
        <fullName evidence="6">Uncharacterized protein</fullName>
    </submittedName>
</protein>
<dbReference type="HOGENOM" id="CLU_1779757_0_0_1"/>
<dbReference type="EnsemblMetazoa" id="SMAR002517-RA">
    <property type="protein sequence ID" value="SMAR002517-PA"/>
    <property type="gene ID" value="SMAR002517"/>
</dbReference>
<name>T1INE0_STRMM</name>
<keyword evidence="2" id="KW-0479">Metal-binding</keyword>
<dbReference type="GO" id="GO:0051537">
    <property type="term" value="F:2 iron, 2 sulfur cluster binding"/>
    <property type="evidence" value="ECO:0007669"/>
    <property type="project" value="UniProtKB-KW"/>
</dbReference>
<sequence length="146" mass="16947">MNEPFRSKLPYYQNKHILSKIYRLPSLIVRELFLHFESRGLTRGPRIKIENRVMTFFLYFGDQRAQEKSFNLVEEDMLDLAPFLQDTSRLGCQIKVTPEMEGMEFLKNLQKPYSQSAGVHISGSNFCVNPGLGINLSASISYYMLR</sequence>
<comment type="cofactor">
    <cofactor evidence="5">
        <name>[2Fe-2S] cluster</name>
        <dbReference type="ChEBI" id="CHEBI:190135"/>
    </cofactor>
</comment>
<dbReference type="PANTHER" id="PTHR23426">
    <property type="entry name" value="FERREDOXIN/ADRENODOXIN"/>
    <property type="match status" value="1"/>
</dbReference>
<dbReference type="EMBL" id="JH431162">
    <property type="status" value="NOT_ANNOTATED_CDS"/>
    <property type="molecule type" value="Genomic_DNA"/>
</dbReference>
<dbReference type="GO" id="GO:0140647">
    <property type="term" value="P:P450-containing electron transport chain"/>
    <property type="evidence" value="ECO:0007669"/>
    <property type="project" value="InterPro"/>
</dbReference>
<dbReference type="AlphaFoldDB" id="T1INE0"/>
<evidence type="ECO:0000313" key="6">
    <source>
        <dbReference type="EnsemblMetazoa" id="SMAR002517-PA"/>
    </source>
</evidence>
<proteinExistence type="predicted"/>
<dbReference type="GO" id="GO:0046872">
    <property type="term" value="F:metal ion binding"/>
    <property type="evidence" value="ECO:0007669"/>
    <property type="project" value="UniProtKB-KW"/>
</dbReference>
<keyword evidence="4" id="KW-0411">Iron-sulfur</keyword>
<evidence type="ECO:0000313" key="7">
    <source>
        <dbReference type="Proteomes" id="UP000014500"/>
    </source>
</evidence>
<reference evidence="7" key="1">
    <citation type="submission" date="2011-05" db="EMBL/GenBank/DDBJ databases">
        <authorList>
            <person name="Richards S.R."/>
            <person name="Qu J."/>
            <person name="Jiang H."/>
            <person name="Jhangiani S.N."/>
            <person name="Agravi P."/>
            <person name="Goodspeed R."/>
            <person name="Gross S."/>
            <person name="Mandapat C."/>
            <person name="Jackson L."/>
            <person name="Mathew T."/>
            <person name="Pu L."/>
            <person name="Thornton R."/>
            <person name="Saada N."/>
            <person name="Wilczek-Boney K.B."/>
            <person name="Lee S."/>
            <person name="Kovar C."/>
            <person name="Wu Y."/>
            <person name="Scherer S.E."/>
            <person name="Worley K.C."/>
            <person name="Muzny D.M."/>
            <person name="Gibbs R."/>
        </authorList>
    </citation>
    <scope>NUCLEOTIDE SEQUENCE</scope>
    <source>
        <strain evidence="7">Brora</strain>
    </source>
</reference>
<dbReference type="SUPFAM" id="SSF54292">
    <property type="entry name" value="2Fe-2S ferredoxin-like"/>
    <property type="match status" value="1"/>
</dbReference>
<evidence type="ECO:0000256" key="3">
    <source>
        <dbReference type="ARBA" id="ARBA00023004"/>
    </source>
</evidence>
<keyword evidence="1" id="KW-0001">2Fe-2S</keyword>
<accession>T1INE0</accession>
<dbReference type="InterPro" id="IPR036010">
    <property type="entry name" value="2Fe-2S_ferredoxin-like_sf"/>
</dbReference>
<dbReference type="Gene3D" id="3.10.20.30">
    <property type="match status" value="1"/>
</dbReference>
<evidence type="ECO:0000256" key="5">
    <source>
        <dbReference type="ARBA" id="ARBA00034078"/>
    </source>
</evidence>
<evidence type="ECO:0000256" key="2">
    <source>
        <dbReference type="ARBA" id="ARBA00022723"/>
    </source>
</evidence>
<keyword evidence="3" id="KW-0408">Iron</keyword>
<dbReference type="InterPro" id="IPR001055">
    <property type="entry name" value="Adrenodoxin-like"/>
</dbReference>
<evidence type="ECO:0000256" key="1">
    <source>
        <dbReference type="ARBA" id="ARBA00022714"/>
    </source>
</evidence>
<dbReference type="GO" id="GO:0005739">
    <property type="term" value="C:mitochondrion"/>
    <property type="evidence" value="ECO:0007669"/>
    <property type="project" value="TreeGrafter"/>
</dbReference>
<reference evidence="6" key="2">
    <citation type="submission" date="2015-02" db="UniProtKB">
        <authorList>
            <consortium name="EnsemblMetazoa"/>
        </authorList>
    </citation>
    <scope>IDENTIFICATION</scope>
</reference>